<evidence type="ECO:0000256" key="2">
    <source>
        <dbReference type="ARBA" id="ARBA00008814"/>
    </source>
</evidence>
<dbReference type="Proteomes" id="UP000504756">
    <property type="component" value="Unassembled WGS sequence"/>
</dbReference>
<dbReference type="EMBL" id="BLXU01000003">
    <property type="protein sequence ID" value="GFO51467.1"/>
    <property type="molecule type" value="Genomic_DNA"/>
</dbReference>
<dbReference type="PROSITE" id="PS50983">
    <property type="entry name" value="FE_B12_PBP"/>
    <property type="match status" value="1"/>
</dbReference>
<evidence type="ECO:0000259" key="6">
    <source>
        <dbReference type="PROSITE" id="PS50983"/>
    </source>
</evidence>
<organism evidence="8 11">
    <name type="scientific">Lactococcus garvieae</name>
    <dbReference type="NCBI Taxonomy" id="1363"/>
    <lineage>
        <taxon>Bacteria</taxon>
        <taxon>Bacillati</taxon>
        <taxon>Bacillota</taxon>
        <taxon>Bacilli</taxon>
        <taxon>Lactobacillales</taxon>
        <taxon>Streptococcaceae</taxon>
        <taxon>Lactococcus</taxon>
    </lineage>
</organism>
<accession>A0A1I4FVM4</accession>
<evidence type="ECO:0000313" key="8">
    <source>
        <dbReference type="EMBL" id="SFL21583.1"/>
    </source>
</evidence>
<evidence type="ECO:0000313" key="7">
    <source>
        <dbReference type="EMBL" id="GFO51467.1"/>
    </source>
</evidence>
<dbReference type="AlphaFoldDB" id="A0A1I4FVM4"/>
<keyword evidence="3" id="KW-0813">Transport</keyword>
<dbReference type="CDD" id="cd01138">
    <property type="entry name" value="FeuA"/>
    <property type="match status" value="1"/>
</dbReference>
<dbReference type="PANTHER" id="PTHR30532">
    <property type="entry name" value="IRON III DICITRATE-BINDING PERIPLASMIC PROTEIN"/>
    <property type="match status" value="1"/>
</dbReference>
<dbReference type="PANTHER" id="PTHR30532:SF26">
    <property type="entry name" value="IRON(3+)-HYDROXAMATE-BINDING PROTEIN FHUD"/>
    <property type="match status" value="1"/>
</dbReference>
<dbReference type="PROSITE" id="PS51257">
    <property type="entry name" value="PROKAR_LIPOPROTEIN"/>
    <property type="match status" value="1"/>
</dbReference>
<dbReference type="Proteomes" id="UP001164042">
    <property type="component" value="Chromosome"/>
</dbReference>
<gene>
    <name evidence="7" type="primary">fhuD</name>
    <name evidence="7" type="ORF">ikelab_07420</name>
    <name evidence="9" type="ORF">OF801_03395</name>
    <name evidence="10" type="ORF">PWF74_01835</name>
    <name evidence="8" type="ORF">SAMN05216438_102226</name>
</gene>
<dbReference type="EMBL" id="FOTJ01000002">
    <property type="protein sequence ID" value="SFL21583.1"/>
    <property type="molecule type" value="Genomic_DNA"/>
</dbReference>
<evidence type="ECO:0000313" key="11">
    <source>
        <dbReference type="Proteomes" id="UP000181969"/>
    </source>
</evidence>
<protein>
    <submittedName>
        <fullName evidence="7">Ferrichrome ABC transporter substrate-binding protein</fullName>
    </submittedName>
    <submittedName>
        <fullName evidence="8">Iron complex transport system substrate-binding protein</fullName>
    </submittedName>
    <submittedName>
        <fullName evidence="9">Iron-hydroxamate ABC transporter substrate-binding protein</fullName>
    </submittedName>
</protein>
<dbReference type="OrthoDB" id="2241086at2"/>
<dbReference type="GO" id="GO:1901678">
    <property type="term" value="P:iron coordination entity transport"/>
    <property type="evidence" value="ECO:0007669"/>
    <property type="project" value="UniProtKB-ARBA"/>
</dbReference>
<dbReference type="Proteomes" id="UP000181969">
    <property type="component" value="Unassembled WGS sequence"/>
</dbReference>
<proteinExistence type="inferred from homology"/>
<evidence type="ECO:0000256" key="1">
    <source>
        <dbReference type="ARBA" id="ARBA00004196"/>
    </source>
</evidence>
<evidence type="ECO:0000313" key="9">
    <source>
        <dbReference type="EMBL" id="UYT11003.1"/>
    </source>
</evidence>
<dbReference type="InterPro" id="IPR051313">
    <property type="entry name" value="Bact_iron-sidero_bind"/>
</dbReference>
<dbReference type="RefSeq" id="WP_074750632.1">
    <property type="nucleotide sequence ID" value="NZ_BLXU01000003.1"/>
</dbReference>
<dbReference type="Gene3D" id="3.40.50.1980">
    <property type="entry name" value="Nitrogenase molybdenum iron protein domain"/>
    <property type="match status" value="2"/>
</dbReference>
<evidence type="ECO:0000256" key="5">
    <source>
        <dbReference type="SAM" id="SignalP"/>
    </source>
</evidence>
<dbReference type="SUPFAM" id="SSF53807">
    <property type="entry name" value="Helical backbone' metal receptor"/>
    <property type="match status" value="1"/>
</dbReference>
<reference evidence="8 11" key="1">
    <citation type="submission" date="2016-10" db="EMBL/GenBank/DDBJ databases">
        <authorList>
            <person name="de Groot N.N."/>
        </authorList>
    </citation>
    <scope>NUCLEOTIDE SEQUENCE [LARGE SCALE GENOMIC DNA]</scope>
    <source>
        <strain evidence="8 11">M79</strain>
    </source>
</reference>
<feature type="domain" description="Fe/B12 periplasmic-binding" evidence="6">
    <location>
        <begin position="53"/>
        <end position="312"/>
    </location>
</feature>
<comment type="subcellular location">
    <subcellularLocation>
        <location evidence="1">Cell envelope</location>
    </subcellularLocation>
</comment>
<evidence type="ECO:0000256" key="3">
    <source>
        <dbReference type="ARBA" id="ARBA00022448"/>
    </source>
</evidence>
<dbReference type="InterPro" id="IPR002491">
    <property type="entry name" value="ABC_transptr_periplasmic_BD"/>
</dbReference>
<dbReference type="EMBL" id="CP118627">
    <property type="protein sequence ID" value="WEA14258.1"/>
    <property type="molecule type" value="Genomic_DNA"/>
</dbReference>
<name>A0A1I4FVM4_9LACT</name>
<reference evidence="10" key="4">
    <citation type="submission" date="2023-02" db="EMBL/GenBank/DDBJ databases">
        <title>Comparative genomics and fermentation flavor characterization of five lactic acid bacteria reveal flavor biosynthesis metabolic pathways in fermented muskmelon puree.</title>
        <authorList>
            <person name="Yuan L."/>
            <person name="Li M."/>
            <person name="Xu X."/>
            <person name="Lao F."/>
            <person name="Wu J."/>
        </authorList>
    </citation>
    <scope>NUCLEOTIDE SEQUENCE</scope>
    <source>
        <strain evidence="10">Pa-2</strain>
    </source>
</reference>
<feature type="signal peptide" evidence="5">
    <location>
        <begin position="1"/>
        <end position="23"/>
    </location>
</feature>
<reference evidence="7 12" key="2">
    <citation type="submission" date="2020-06" db="EMBL/GenBank/DDBJ databases">
        <title>Draft genome sequence of Lactic acid bacteria from Okinawan-style tofu.</title>
        <authorList>
            <person name="Takara I."/>
            <person name="Ikematsu S."/>
        </authorList>
    </citation>
    <scope>NUCLEOTIDE SEQUENCE [LARGE SCALE GENOMIC DNA]</scope>
    <source>
        <strain evidence="12">lg38</strain>
        <strain evidence="7">Lg38</strain>
    </source>
</reference>
<evidence type="ECO:0000313" key="10">
    <source>
        <dbReference type="EMBL" id="WEA14258.1"/>
    </source>
</evidence>
<reference evidence="9" key="3">
    <citation type="submission" date="2022-10" db="EMBL/GenBank/DDBJ databases">
        <title>Genome assembly of Lactococcus garvieae isolates from cricket gut.</title>
        <authorList>
            <person name="Luecke A.R."/>
            <person name="Brown A.M.V."/>
            <person name="Wakeman C.A."/>
        </authorList>
    </citation>
    <scope>NUCLEOTIDE SEQUENCE</scope>
    <source>
        <strain evidence="9">Alexii-11_2</strain>
    </source>
</reference>
<dbReference type="GO" id="GO:0030288">
    <property type="term" value="C:outer membrane-bounded periplasmic space"/>
    <property type="evidence" value="ECO:0007669"/>
    <property type="project" value="TreeGrafter"/>
</dbReference>
<dbReference type="Pfam" id="PF01497">
    <property type="entry name" value="Peripla_BP_2"/>
    <property type="match status" value="1"/>
</dbReference>
<evidence type="ECO:0000313" key="12">
    <source>
        <dbReference type="Proteomes" id="UP000504756"/>
    </source>
</evidence>
<sequence>MKHLKLYSIALAAVGLLGLSACSNSDVSQSQKEEKVTFTALNGEVEVPSHPERIAVQNYPDDVATLGGNVIGTDSWAFPNPYLSDKQKENMVDLGSPSFNIEKLIGQKPDLIVTVDKTQVSDYEKVAPTVLVNYQDLNNMDKSLDFFAKLLNREDEKKEFLKTFDKKAEEQKTKLKAQGIDTAQSSISLLELQGDKIYAYGDNFARGGQALTRGLGFQESPKMSELSKGTGYAEVNAESLKDFDADYIFIDFKNADKAQYEALQKNPVWKNLKAVKEGHVITMDYDKVYFFGGPTASMAQLTDYTDALLKQTK</sequence>
<keyword evidence="4 5" id="KW-0732">Signal</keyword>
<dbReference type="Proteomes" id="UP001217324">
    <property type="component" value="Chromosome"/>
</dbReference>
<comment type="similarity">
    <text evidence="2">Belongs to the bacterial solute-binding protein 8 family.</text>
</comment>
<feature type="chain" id="PRO_5042685636" evidence="5">
    <location>
        <begin position="24"/>
        <end position="313"/>
    </location>
</feature>
<dbReference type="EMBL" id="CP109635">
    <property type="protein sequence ID" value="UYT11003.1"/>
    <property type="molecule type" value="Genomic_DNA"/>
</dbReference>
<evidence type="ECO:0000256" key="4">
    <source>
        <dbReference type="ARBA" id="ARBA00022729"/>
    </source>
</evidence>